<dbReference type="PANTHER" id="PTHR10796">
    <property type="entry name" value="PATCHED-RELATED"/>
    <property type="match status" value="1"/>
</dbReference>
<evidence type="ECO:0000256" key="5">
    <source>
        <dbReference type="ARBA" id="ARBA00023136"/>
    </source>
</evidence>
<keyword evidence="9" id="KW-1185">Reference proteome</keyword>
<dbReference type="EMBL" id="CALNXI010001804">
    <property type="protein sequence ID" value="CAH3177391.1"/>
    <property type="molecule type" value="Genomic_DNA"/>
</dbReference>
<feature type="transmembrane region" description="Helical" evidence="6">
    <location>
        <begin position="70"/>
        <end position="88"/>
    </location>
</feature>
<proteinExistence type="inferred from homology"/>
<feature type="transmembrane region" description="Helical" evidence="6">
    <location>
        <begin position="100"/>
        <end position="126"/>
    </location>
</feature>
<evidence type="ECO:0000259" key="7">
    <source>
        <dbReference type="PROSITE" id="PS50156"/>
    </source>
</evidence>
<dbReference type="Proteomes" id="UP001159427">
    <property type="component" value="Unassembled WGS sequence"/>
</dbReference>
<dbReference type="PANTHER" id="PTHR10796:SF130">
    <property type="entry name" value="PATCHED DOMAIN-CONTAINING PROTEIN 3-LIKE PROTEIN"/>
    <property type="match status" value="1"/>
</dbReference>
<evidence type="ECO:0000256" key="1">
    <source>
        <dbReference type="ARBA" id="ARBA00004141"/>
    </source>
</evidence>
<feature type="non-terminal residue" evidence="8">
    <location>
        <position position="621"/>
    </location>
</feature>
<name>A0ABN8RDT0_9CNID</name>
<keyword evidence="5 6" id="KW-0472">Membrane</keyword>
<dbReference type="Pfam" id="PF12349">
    <property type="entry name" value="Sterol-sensing"/>
    <property type="match status" value="1"/>
</dbReference>
<feature type="transmembrane region" description="Helical" evidence="6">
    <location>
        <begin position="207"/>
        <end position="230"/>
    </location>
</feature>
<evidence type="ECO:0000256" key="4">
    <source>
        <dbReference type="ARBA" id="ARBA00022989"/>
    </source>
</evidence>
<feature type="transmembrane region" description="Helical" evidence="6">
    <location>
        <begin position="176"/>
        <end position="201"/>
    </location>
</feature>
<dbReference type="Gene3D" id="1.20.1640.10">
    <property type="entry name" value="Multidrug efflux transporter AcrB transmembrane domain"/>
    <property type="match status" value="2"/>
</dbReference>
<dbReference type="Pfam" id="PF03176">
    <property type="entry name" value="MMPL"/>
    <property type="match status" value="1"/>
</dbReference>
<feature type="transmembrane region" description="Helical" evidence="6">
    <location>
        <begin position="520"/>
        <end position="541"/>
    </location>
</feature>
<sequence>SPITKRKFELSQYIGGIERDATARIVKAKAMLMFYGIKFNPVLNKVEGRLVSIPTLLYEKDRGDSVQGDIQLLFIGYILIIAYVAVMLGKFTRLNIKAWLALLGVLCIGLAIGVSFGLSSAFGASYGPVHPLLPFLLLSIGVDDMFVVVQAWNNLPPDLIEQRGVPEAIGLTLKHAGVSITITSLTDLLAFMIGASSILPALRSFCIFAGIGILADFAIQTTLFTAFLALDARRREKRRDGCCCCFRLSDGYSESDCGKRDLLQKLMDKYFGRALLTLPGKITVMIVTGVLVGFNLYGAIMLRQYFDQVWFLPPNSMGYKYTVTSSKFFPLDGAPLTIYTGNFDYFGNQEKLHLLHDVVVKDESVIASSLNSWYEEYINWASKNQPGQYFNKSSTQWRINNRNKFHEWLLDFLKGPGISYRKDVWFTNVSGQLPKIKAARFNVRHKDMDSTQTEVKAMDDLRGKIEKVFPDDLAFPYSPFYLGWETNKVILEELFRNMAFNLMVVFVVTLVVLANLRACLMVFTCVGFTLVSITGTMHFWGVTIETVSTILLLIAVGLSVDYASHVAHTFMIISGTRYDRARATLRDIGPAVWNGGFSTFLAIALLAFSESYPSKTFFKVS</sequence>
<accession>A0ABN8RDT0</accession>
<dbReference type="InterPro" id="IPR000731">
    <property type="entry name" value="SSD"/>
</dbReference>
<evidence type="ECO:0000313" key="8">
    <source>
        <dbReference type="EMBL" id="CAH3177391.1"/>
    </source>
</evidence>
<evidence type="ECO:0000256" key="6">
    <source>
        <dbReference type="SAM" id="Phobius"/>
    </source>
</evidence>
<protein>
    <recommendedName>
        <fullName evidence="7">SSD domain-containing protein</fullName>
    </recommendedName>
</protein>
<dbReference type="InterPro" id="IPR053958">
    <property type="entry name" value="HMGCR/SNAP/NPC1-like_SSD"/>
</dbReference>
<dbReference type="PROSITE" id="PS50156">
    <property type="entry name" value="SSD"/>
    <property type="match status" value="1"/>
</dbReference>
<gene>
    <name evidence="8" type="ORF">PEVE_00011217</name>
</gene>
<dbReference type="InterPro" id="IPR004869">
    <property type="entry name" value="MMPL_dom"/>
</dbReference>
<feature type="transmembrane region" description="Helical" evidence="6">
    <location>
        <begin position="591"/>
        <end position="609"/>
    </location>
</feature>
<keyword evidence="3 6" id="KW-0812">Transmembrane</keyword>
<evidence type="ECO:0000256" key="3">
    <source>
        <dbReference type="ARBA" id="ARBA00022692"/>
    </source>
</evidence>
<dbReference type="InterPro" id="IPR051697">
    <property type="entry name" value="Patched_domain-protein"/>
</dbReference>
<feature type="transmembrane region" description="Helical" evidence="6">
    <location>
        <begin position="494"/>
        <end position="513"/>
    </location>
</feature>
<reference evidence="8 9" key="1">
    <citation type="submission" date="2022-05" db="EMBL/GenBank/DDBJ databases">
        <authorList>
            <consortium name="Genoscope - CEA"/>
            <person name="William W."/>
        </authorList>
    </citation>
    <scope>NUCLEOTIDE SEQUENCE [LARGE SCALE GENOMIC DNA]</scope>
</reference>
<keyword evidence="4 6" id="KW-1133">Transmembrane helix</keyword>
<comment type="subcellular location">
    <subcellularLocation>
        <location evidence="1">Membrane</location>
        <topology evidence="1">Multi-pass membrane protein</topology>
    </subcellularLocation>
</comment>
<comment type="similarity">
    <text evidence="2">Belongs to the patched family.</text>
</comment>
<dbReference type="SUPFAM" id="SSF82866">
    <property type="entry name" value="Multidrug efflux transporter AcrB transmembrane domain"/>
    <property type="match status" value="2"/>
</dbReference>
<feature type="non-terminal residue" evidence="8">
    <location>
        <position position="1"/>
    </location>
</feature>
<feature type="transmembrane region" description="Helical" evidence="6">
    <location>
        <begin position="132"/>
        <end position="155"/>
    </location>
</feature>
<feature type="transmembrane region" description="Helical" evidence="6">
    <location>
        <begin position="547"/>
        <end position="570"/>
    </location>
</feature>
<evidence type="ECO:0000256" key="2">
    <source>
        <dbReference type="ARBA" id="ARBA00005585"/>
    </source>
</evidence>
<comment type="caution">
    <text evidence="8">The sequence shown here is derived from an EMBL/GenBank/DDBJ whole genome shotgun (WGS) entry which is preliminary data.</text>
</comment>
<evidence type="ECO:0000313" key="9">
    <source>
        <dbReference type="Proteomes" id="UP001159427"/>
    </source>
</evidence>
<organism evidence="8 9">
    <name type="scientific">Porites evermanni</name>
    <dbReference type="NCBI Taxonomy" id="104178"/>
    <lineage>
        <taxon>Eukaryota</taxon>
        <taxon>Metazoa</taxon>
        <taxon>Cnidaria</taxon>
        <taxon>Anthozoa</taxon>
        <taxon>Hexacorallia</taxon>
        <taxon>Scleractinia</taxon>
        <taxon>Fungiina</taxon>
        <taxon>Poritidae</taxon>
        <taxon>Porites</taxon>
    </lineage>
</organism>
<feature type="transmembrane region" description="Helical" evidence="6">
    <location>
        <begin position="282"/>
        <end position="306"/>
    </location>
</feature>
<feature type="domain" description="SSD" evidence="7">
    <location>
        <begin position="69"/>
        <end position="230"/>
    </location>
</feature>